<protein>
    <submittedName>
        <fullName evidence="12">M43 family zinc metalloprotease</fullName>
    </submittedName>
</protein>
<evidence type="ECO:0000256" key="6">
    <source>
        <dbReference type="ARBA" id="ARBA00022833"/>
    </source>
</evidence>
<evidence type="ECO:0000313" key="12">
    <source>
        <dbReference type="EMBL" id="MEL1245624.1"/>
    </source>
</evidence>
<comment type="similarity">
    <text evidence="1">Belongs to the peptidase M43B family.</text>
</comment>
<feature type="domain" description="Peptidase M43 pregnancy-associated plasma-A" evidence="10">
    <location>
        <begin position="185"/>
        <end position="350"/>
    </location>
</feature>
<accession>A0ABU9HZN0</accession>
<dbReference type="Proteomes" id="UP001464555">
    <property type="component" value="Unassembled WGS sequence"/>
</dbReference>
<name>A0ABU9HZN0_9FLAO</name>
<proteinExistence type="inferred from homology"/>
<comment type="caution">
    <text evidence="12">The sequence shown here is derived from an EMBL/GenBank/DDBJ whole genome shotgun (WGS) entry which is preliminary data.</text>
</comment>
<evidence type="ECO:0000256" key="3">
    <source>
        <dbReference type="ARBA" id="ARBA00022723"/>
    </source>
</evidence>
<dbReference type="InterPro" id="IPR013783">
    <property type="entry name" value="Ig-like_fold"/>
</dbReference>
<evidence type="ECO:0000313" key="13">
    <source>
        <dbReference type="Proteomes" id="UP001464555"/>
    </source>
</evidence>
<dbReference type="Gene3D" id="2.60.40.10">
    <property type="entry name" value="Immunoglobulins"/>
    <property type="match status" value="1"/>
</dbReference>
<keyword evidence="6" id="KW-0862">Zinc</keyword>
<dbReference type="InterPro" id="IPR026444">
    <property type="entry name" value="Secre_tail"/>
</dbReference>
<dbReference type="Gene3D" id="3.40.390.10">
    <property type="entry name" value="Collagenase (Catalytic Domain)"/>
    <property type="match status" value="1"/>
</dbReference>
<dbReference type="NCBIfam" id="TIGR04183">
    <property type="entry name" value="Por_Secre_tail"/>
    <property type="match status" value="1"/>
</dbReference>
<dbReference type="InterPro" id="IPR024079">
    <property type="entry name" value="MetalloPept_cat_dom_sf"/>
</dbReference>
<evidence type="ECO:0000256" key="9">
    <source>
        <dbReference type="SAM" id="SignalP"/>
    </source>
</evidence>
<dbReference type="RefSeq" id="WP_341697918.1">
    <property type="nucleotide sequence ID" value="NZ_JBBYHR010000009.1"/>
</dbReference>
<keyword evidence="8" id="KW-1015">Disulfide bond</keyword>
<keyword evidence="4 9" id="KW-0732">Signal</keyword>
<organism evidence="12 13">
    <name type="scientific">Flavobacterium arundinis</name>
    <dbReference type="NCBI Taxonomy" id="3139143"/>
    <lineage>
        <taxon>Bacteria</taxon>
        <taxon>Pseudomonadati</taxon>
        <taxon>Bacteroidota</taxon>
        <taxon>Flavobacteriia</taxon>
        <taxon>Flavobacteriales</taxon>
        <taxon>Flavobacteriaceae</taxon>
        <taxon>Flavobacterium</taxon>
    </lineage>
</organism>
<evidence type="ECO:0000256" key="1">
    <source>
        <dbReference type="ARBA" id="ARBA00008721"/>
    </source>
</evidence>
<dbReference type="Pfam" id="PF18962">
    <property type="entry name" value="Por_Secre_tail"/>
    <property type="match status" value="1"/>
</dbReference>
<keyword evidence="2" id="KW-0645">Protease</keyword>
<keyword evidence="3" id="KW-0479">Metal-binding</keyword>
<dbReference type="GO" id="GO:0008237">
    <property type="term" value="F:metallopeptidase activity"/>
    <property type="evidence" value="ECO:0007669"/>
    <property type="project" value="UniProtKB-KW"/>
</dbReference>
<dbReference type="PANTHER" id="PTHR47466">
    <property type="match status" value="1"/>
</dbReference>
<dbReference type="Pfam" id="PF05572">
    <property type="entry name" value="Peptidase_M43"/>
    <property type="match status" value="1"/>
</dbReference>
<keyword evidence="13" id="KW-1185">Reference proteome</keyword>
<evidence type="ECO:0000256" key="7">
    <source>
        <dbReference type="ARBA" id="ARBA00023049"/>
    </source>
</evidence>
<evidence type="ECO:0000256" key="2">
    <source>
        <dbReference type="ARBA" id="ARBA00022670"/>
    </source>
</evidence>
<evidence type="ECO:0000259" key="11">
    <source>
        <dbReference type="Pfam" id="PF18962"/>
    </source>
</evidence>
<feature type="domain" description="Secretion system C-terminal sorting" evidence="11">
    <location>
        <begin position="605"/>
        <end position="672"/>
    </location>
</feature>
<dbReference type="CDD" id="cd04275">
    <property type="entry name" value="ZnMc_pappalysin_like"/>
    <property type="match status" value="1"/>
</dbReference>
<gene>
    <name evidence="12" type="ORF">AAEO56_15220</name>
</gene>
<sequence length="678" mass="72979">MKLNFTIKAGLLGLVLFSVGANAQDHPSKRFGRPVEFAKCGVTEYEALLQKKSPQRANKQQFEQWLAPKVAEARARRLQKSGQNTNTVVNIPVVVHVIHNGDAVGSNENIAEGQILSQITVLNQDFRKLLNTPGHNDNPVGADLEIEFCMAQRDPAGLNTSGIIRYDLGSENGWDMEDVEVLKTQTQWDPTKYLNIWVVNEIYVGGFLQLAGYAQFPTDSGVDGLDGGTPVTANTDGVVIAANCFGSADVYPGGNYYPNKDKGRTASHEIGHFFGLRHIWGDETDCMGNDFCDDTPAAADANEGCPDADWDSCPNDAGHDMVQNYMDYTDDACLNIFTLNQKDRVVAVLANSPRRASLTTSDGCVPGETFNNDGSLNIQGVNPGCGSTFAPKVVLKNTGNTTLTAAVINYYIDAQSPATYNWTGSLASNQQATIQLPEFTVASGDHTFNVAINNVNGMADQAPANDHKSQAFTIVGAYNTAAVIVTIMTDDFGEETLWAIVDGNENPIAANIDFNTGEFNTYGSNELHTITVPIPADGCYSFGVFDLMADGMCCENGEGYYRLETTNGTVITEGGQFGQQVTVDFRIDSNLGIGDKAEGLNLISLYPNPANSQLTIALPQANALPDGYTIYNSLGQVMGNGKFASAAQQVNVSGFANGVYFIKIASGENSKTLQFIKY</sequence>
<keyword evidence="7 12" id="KW-0482">Metalloprotease</keyword>
<dbReference type="SUPFAM" id="SSF55486">
    <property type="entry name" value="Metalloproteases ('zincins'), catalytic domain"/>
    <property type="match status" value="1"/>
</dbReference>
<evidence type="ECO:0000256" key="5">
    <source>
        <dbReference type="ARBA" id="ARBA00022801"/>
    </source>
</evidence>
<evidence type="ECO:0000256" key="4">
    <source>
        <dbReference type="ARBA" id="ARBA00022729"/>
    </source>
</evidence>
<dbReference type="PANTHER" id="PTHR47466:SF1">
    <property type="entry name" value="METALLOPROTEASE MEP1 (AFU_ORTHOLOGUE AFUA_1G07730)-RELATED"/>
    <property type="match status" value="1"/>
</dbReference>
<feature type="chain" id="PRO_5047221428" evidence="9">
    <location>
        <begin position="24"/>
        <end position="678"/>
    </location>
</feature>
<evidence type="ECO:0000259" key="10">
    <source>
        <dbReference type="Pfam" id="PF05572"/>
    </source>
</evidence>
<dbReference type="EMBL" id="JBBYHR010000009">
    <property type="protein sequence ID" value="MEL1245624.1"/>
    <property type="molecule type" value="Genomic_DNA"/>
</dbReference>
<keyword evidence="5" id="KW-0378">Hydrolase</keyword>
<feature type="signal peptide" evidence="9">
    <location>
        <begin position="1"/>
        <end position="23"/>
    </location>
</feature>
<reference evidence="12 13" key="1">
    <citation type="submission" date="2024-04" db="EMBL/GenBank/DDBJ databases">
        <title>Flavobacterium sp. DGU11 16S ribosomal RNA gene Genome sequencing and assembly.</title>
        <authorList>
            <person name="Park S."/>
        </authorList>
    </citation>
    <scope>NUCLEOTIDE SEQUENCE [LARGE SCALE GENOMIC DNA]</scope>
    <source>
        <strain evidence="12 13">DGU11</strain>
    </source>
</reference>
<evidence type="ECO:0000256" key="8">
    <source>
        <dbReference type="ARBA" id="ARBA00023157"/>
    </source>
</evidence>
<dbReference type="InterPro" id="IPR008754">
    <property type="entry name" value="Peptidase_M43"/>
</dbReference>